<dbReference type="InterPro" id="IPR006517">
    <property type="entry name" value="Phage_terminase_lsu-like_C"/>
</dbReference>
<keyword evidence="3" id="KW-1185">Reference proteome</keyword>
<dbReference type="Gene3D" id="3.40.50.300">
    <property type="entry name" value="P-loop containing nucleotide triphosphate hydrolases"/>
    <property type="match status" value="1"/>
</dbReference>
<proteinExistence type="predicted"/>
<dbReference type="Gene3D" id="3.30.420.240">
    <property type="match status" value="1"/>
</dbReference>
<dbReference type="STRING" id="560819.SAMN05428998_1621"/>
<protein>
    <submittedName>
        <fullName evidence="2">Phage uncharacterized protein (Putative large terminase), C-terminal domain-containing protein</fullName>
    </submittedName>
</protein>
<evidence type="ECO:0000256" key="1">
    <source>
        <dbReference type="SAM" id="MobiDB-lite"/>
    </source>
</evidence>
<dbReference type="Proteomes" id="UP000192917">
    <property type="component" value="Unassembled WGS sequence"/>
</dbReference>
<organism evidence="2 3">
    <name type="scientific">Tistlia consotensis USBA 355</name>
    <dbReference type="NCBI Taxonomy" id="560819"/>
    <lineage>
        <taxon>Bacteria</taxon>
        <taxon>Pseudomonadati</taxon>
        <taxon>Pseudomonadota</taxon>
        <taxon>Alphaproteobacteria</taxon>
        <taxon>Rhodospirillales</taxon>
        <taxon>Rhodovibrionaceae</taxon>
        <taxon>Tistlia</taxon>
    </lineage>
</organism>
<evidence type="ECO:0000313" key="2">
    <source>
        <dbReference type="EMBL" id="SMF85341.1"/>
    </source>
</evidence>
<reference evidence="2 3" key="1">
    <citation type="submission" date="2017-04" db="EMBL/GenBank/DDBJ databases">
        <authorList>
            <person name="Afonso C.L."/>
            <person name="Miller P.J."/>
            <person name="Scott M.A."/>
            <person name="Spackman E."/>
            <person name="Goraichik I."/>
            <person name="Dimitrov K.M."/>
            <person name="Suarez D.L."/>
            <person name="Swayne D.E."/>
        </authorList>
    </citation>
    <scope>NUCLEOTIDE SEQUENCE [LARGE SCALE GENOMIC DNA]</scope>
    <source>
        <strain evidence="2 3">USBA 355</strain>
    </source>
</reference>
<gene>
    <name evidence="2" type="ORF">SAMN05428998_1621</name>
</gene>
<dbReference type="RefSeq" id="WP_143596442.1">
    <property type="nucleotide sequence ID" value="NZ_FWZX01000062.1"/>
</dbReference>
<accession>A0A1Y6CYD4</accession>
<dbReference type="InterPro" id="IPR027417">
    <property type="entry name" value="P-loop_NTPase"/>
</dbReference>
<dbReference type="AlphaFoldDB" id="A0A1Y6CYD4"/>
<name>A0A1Y6CYD4_9PROT</name>
<evidence type="ECO:0000313" key="3">
    <source>
        <dbReference type="Proteomes" id="UP000192917"/>
    </source>
</evidence>
<sequence>ALDPAGGARELIAAPRGNAKTTYAGQLFVIWCLAYGYKRYPVILSDSFDQAAVILEGIKAEIEVNPRLAQDFPDLCGAGPTWQVGVAVLRNGAKIQVGGSGKKLRGFRHGAQRPDLVVCDDLENDENVRAPEQRDKLEKWLDKTVDPLGPPDGSMDLIYVNTFLHYDAVAARKSRNPLWRATIFQAVVRWPDRMDLWERWEEVLRNEGVEEADAFHTEHRAEMEQGAEVLWPAVQPLVKLMKTRVRIGTSAFDSEYQNDPVSKEDALFGTVTFWVERLSSWIFFGACDPSLGKANRGRDPSAILVGGLDRETGVLDVVEASIRKRLPDRIIEDIILLEEEYRCAKWVVEAVQFQEFFRTELVKRSAARRIPVPAVPVIPIADKALRIERLQPHVANGLIRLHPRFTALLDQMRHFPMVDHDDGLDCLEMLWSAAVGGAVTYDYRPVRPDRAGREQSAGGFSLPRRPRFDDDDEPDRRVRRSLRGRAY</sequence>
<dbReference type="NCBIfam" id="TIGR01630">
    <property type="entry name" value="psiM2_ORF9"/>
    <property type="match status" value="1"/>
</dbReference>
<feature type="non-terminal residue" evidence="2">
    <location>
        <position position="1"/>
    </location>
</feature>
<feature type="region of interest" description="Disordered" evidence="1">
    <location>
        <begin position="448"/>
        <end position="487"/>
    </location>
</feature>
<feature type="compositionally biased region" description="Basic residues" evidence="1">
    <location>
        <begin position="477"/>
        <end position="487"/>
    </location>
</feature>
<dbReference type="EMBL" id="FWZX01000062">
    <property type="protein sequence ID" value="SMF85341.1"/>
    <property type="molecule type" value="Genomic_DNA"/>
</dbReference>